<dbReference type="EMBL" id="JALLPB020000476">
    <property type="protein sequence ID" value="KAL3808708.1"/>
    <property type="molecule type" value="Genomic_DNA"/>
</dbReference>
<protein>
    <recommendedName>
        <fullName evidence="3">Sulfotransferase</fullName>
    </recommendedName>
</protein>
<evidence type="ECO:0000313" key="1">
    <source>
        <dbReference type="EMBL" id="KAL3808708.1"/>
    </source>
</evidence>
<reference evidence="1 2" key="1">
    <citation type="submission" date="2024-10" db="EMBL/GenBank/DDBJ databases">
        <title>Updated reference genomes for cyclostephanoid diatoms.</title>
        <authorList>
            <person name="Roberts W.R."/>
            <person name="Alverson A.J."/>
        </authorList>
    </citation>
    <scope>NUCLEOTIDE SEQUENCE [LARGE SCALE GENOMIC DNA]</scope>
    <source>
        <strain evidence="1 2">AJA228-03</strain>
    </source>
</reference>
<dbReference type="AlphaFoldDB" id="A0ABD3R7B4"/>
<name>A0ABD3R7B4_9STRA</name>
<dbReference type="InterPro" id="IPR027417">
    <property type="entry name" value="P-loop_NTPase"/>
</dbReference>
<evidence type="ECO:0008006" key="3">
    <source>
        <dbReference type="Google" id="ProtNLM"/>
    </source>
</evidence>
<proteinExistence type="predicted"/>
<accession>A0ABD3R7B4</accession>
<evidence type="ECO:0000313" key="2">
    <source>
        <dbReference type="Proteomes" id="UP001530377"/>
    </source>
</evidence>
<dbReference type="Gene3D" id="3.40.50.300">
    <property type="entry name" value="P-loop containing nucleotide triphosphate hydrolases"/>
    <property type="match status" value="1"/>
</dbReference>
<dbReference type="Proteomes" id="UP001530377">
    <property type="component" value="Unassembled WGS sequence"/>
</dbReference>
<gene>
    <name evidence="1" type="ORF">ACHAXA_003787</name>
</gene>
<comment type="caution">
    <text evidence="1">The sequence shown here is derived from an EMBL/GenBank/DDBJ whole genome shotgun (WGS) entry which is preliminary data.</text>
</comment>
<organism evidence="1 2">
    <name type="scientific">Cyclostephanos tholiformis</name>
    <dbReference type="NCBI Taxonomy" id="382380"/>
    <lineage>
        <taxon>Eukaryota</taxon>
        <taxon>Sar</taxon>
        <taxon>Stramenopiles</taxon>
        <taxon>Ochrophyta</taxon>
        <taxon>Bacillariophyta</taxon>
        <taxon>Coscinodiscophyceae</taxon>
        <taxon>Thalassiosirophycidae</taxon>
        <taxon>Stephanodiscales</taxon>
        <taxon>Stephanodiscaceae</taxon>
        <taxon>Cyclostephanos</taxon>
    </lineage>
</organism>
<sequence>MRKFFHELAYTCHKTWVLLTRDMSSNPTFEQKVDIFGGHFRLGTGDYIFQSSSPTSTSGGIRYIVFLRDPLVRYVSGVLYQNKIFGRIESLEQVVKKIKDHIVNQRKNDLYMKKSLTYLLMPAQRDRFMDKSTKAKAMLAIQNLHKYNVILGMAERMPESLAILRHVFLKSGVETPLKDKAEAVFQKYGIIASLAKNGMGNHTAPSVSAVGVHENESSGNNVSTSAVVAELAKDKEHVPLMEEYIKYERMITDFAWIMHNLQYDCVMWEQSTADRTNE</sequence>
<keyword evidence="2" id="KW-1185">Reference proteome</keyword>